<evidence type="ECO:0000313" key="2">
    <source>
        <dbReference type="Proteomes" id="UP001055879"/>
    </source>
</evidence>
<dbReference type="Proteomes" id="UP001055879">
    <property type="component" value="Linkage Group LG11"/>
</dbReference>
<dbReference type="EMBL" id="CM042057">
    <property type="protein sequence ID" value="KAI3692803.1"/>
    <property type="molecule type" value="Genomic_DNA"/>
</dbReference>
<evidence type="ECO:0000313" key="1">
    <source>
        <dbReference type="EMBL" id="KAI3692803.1"/>
    </source>
</evidence>
<proteinExistence type="predicted"/>
<accession>A0ACB8Z5B9</accession>
<sequence>MMDDLRKQDPPGVELRLGSMSFQSRKLKLSCLVAGALLRSMVASIFLGFYATVIAYQLMVVAMLVLLCTRPPEAAMFGQLPWLLTVPSIAIISRESEASFVNIGVAWRPHLQLRCEEFRKTFKKENPTVKVVSSVGKAGREKWKSLSAAPSALTRLTPISFRFSSLSLSLSLLLGFSIQLFQPSTITWDRLLLSR</sequence>
<keyword evidence="2" id="KW-1185">Reference proteome</keyword>
<protein>
    <submittedName>
        <fullName evidence="1">Uncharacterized protein</fullName>
    </submittedName>
</protein>
<gene>
    <name evidence="1" type="ORF">L6452_32626</name>
</gene>
<organism evidence="1 2">
    <name type="scientific">Arctium lappa</name>
    <name type="common">Greater burdock</name>
    <name type="synonym">Lappa major</name>
    <dbReference type="NCBI Taxonomy" id="4217"/>
    <lineage>
        <taxon>Eukaryota</taxon>
        <taxon>Viridiplantae</taxon>
        <taxon>Streptophyta</taxon>
        <taxon>Embryophyta</taxon>
        <taxon>Tracheophyta</taxon>
        <taxon>Spermatophyta</taxon>
        <taxon>Magnoliopsida</taxon>
        <taxon>eudicotyledons</taxon>
        <taxon>Gunneridae</taxon>
        <taxon>Pentapetalae</taxon>
        <taxon>asterids</taxon>
        <taxon>campanulids</taxon>
        <taxon>Asterales</taxon>
        <taxon>Asteraceae</taxon>
        <taxon>Carduoideae</taxon>
        <taxon>Cardueae</taxon>
        <taxon>Arctiinae</taxon>
        <taxon>Arctium</taxon>
    </lineage>
</organism>
<reference evidence="1 2" key="2">
    <citation type="journal article" date="2022" name="Mol. Ecol. Resour.">
        <title>The genomes of chicory, endive, great burdock and yacon provide insights into Asteraceae paleo-polyploidization history and plant inulin production.</title>
        <authorList>
            <person name="Fan W."/>
            <person name="Wang S."/>
            <person name="Wang H."/>
            <person name="Wang A."/>
            <person name="Jiang F."/>
            <person name="Liu H."/>
            <person name="Zhao H."/>
            <person name="Xu D."/>
            <person name="Zhang Y."/>
        </authorList>
    </citation>
    <scope>NUCLEOTIDE SEQUENCE [LARGE SCALE GENOMIC DNA]</scope>
    <source>
        <strain evidence="2">cv. Niubang</strain>
    </source>
</reference>
<reference evidence="2" key="1">
    <citation type="journal article" date="2022" name="Mol. Ecol. Resour.">
        <title>The genomes of chicory, endive, great burdock and yacon provide insights into Asteraceae palaeo-polyploidization history and plant inulin production.</title>
        <authorList>
            <person name="Fan W."/>
            <person name="Wang S."/>
            <person name="Wang H."/>
            <person name="Wang A."/>
            <person name="Jiang F."/>
            <person name="Liu H."/>
            <person name="Zhao H."/>
            <person name="Xu D."/>
            <person name="Zhang Y."/>
        </authorList>
    </citation>
    <scope>NUCLEOTIDE SEQUENCE [LARGE SCALE GENOMIC DNA]</scope>
    <source>
        <strain evidence="2">cv. Niubang</strain>
    </source>
</reference>
<comment type="caution">
    <text evidence="1">The sequence shown here is derived from an EMBL/GenBank/DDBJ whole genome shotgun (WGS) entry which is preliminary data.</text>
</comment>
<name>A0ACB8Z5B9_ARCLA</name>